<dbReference type="Pfam" id="PF12392">
    <property type="entry name" value="DUF3656"/>
    <property type="match status" value="1"/>
</dbReference>
<dbReference type="EMBL" id="QZAB01000166">
    <property type="protein sequence ID" value="RQD89110.1"/>
    <property type="molecule type" value="Genomic_DNA"/>
</dbReference>
<reference evidence="2 3" key="1">
    <citation type="submission" date="2018-08" db="EMBL/GenBank/DDBJ databases">
        <title>The metabolism and importance of syntrophic acetate oxidation coupled to methane or sulfide production in haloalkaline environments.</title>
        <authorList>
            <person name="Timmers P.H.A."/>
            <person name="Vavourakis C.D."/>
            <person name="Sorokin D.Y."/>
            <person name="Sinninghe Damste J.S."/>
            <person name="Muyzer G."/>
            <person name="Stams A.J.M."/>
            <person name="Plugge C.M."/>
        </authorList>
    </citation>
    <scope>NUCLEOTIDE SEQUENCE [LARGE SCALE GENOMIC DNA]</scope>
    <source>
        <strain evidence="2">MSAO_Arc3</strain>
    </source>
</reference>
<name>A0A3R7X7I4_9EURY</name>
<dbReference type="InterPro" id="IPR051454">
    <property type="entry name" value="RNA/ubiquinone_mod_enzymes"/>
</dbReference>
<dbReference type="GO" id="GO:0008233">
    <property type="term" value="F:peptidase activity"/>
    <property type="evidence" value="ECO:0007669"/>
    <property type="project" value="UniProtKB-KW"/>
</dbReference>
<comment type="caution">
    <text evidence="2">The sequence shown here is derived from an EMBL/GenBank/DDBJ whole genome shotgun (WGS) entry which is preliminary data.</text>
</comment>
<feature type="non-terminal residue" evidence="2">
    <location>
        <position position="432"/>
    </location>
</feature>
<dbReference type="AlphaFoldDB" id="A0A3R7X7I4"/>
<dbReference type="GO" id="GO:0006508">
    <property type="term" value="P:proteolysis"/>
    <property type="evidence" value="ECO:0007669"/>
    <property type="project" value="UniProtKB-KW"/>
</dbReference>
<dbReference type="Pfam" id="PF01136">
    <property type="entry name" value="Peptidase_U32"/>
    <property type="match status" value="1"/>
</dbReference>
<organism evidence="2 3">
    <name type="scientific">Methanosalsum natronophilum</name>
    <dbReference type="NCBI Taxonomy" id="768733"/>
    <lineage>
        <taxon>Archaea</taxon>
        <taxon>Methanobacteriati</taxon>
        <taxon>Methanobacteriota</taxon>
        <taxon>Stenosarchaea group</taxon>
        <taxon>Methanomicrobia</taxon>
        <taxon>Methanosarcinales</taxon>
        <taxon>Methanosarcinaceae</taxon>
        <taxon>Methanosalsum</taxon>
    </lineage>
</organism>
<dbReference type="InterPro" id="IPR001539">
    <property type="entry name" value="Peptidase_U32"/>
</dbReference>
<sequence>IPLDGRFLLSPKDLCTANIIPELIKANIDSFKIEGRMKRAEYVAGVVQVYRGLIDRYIENPATFDLLESEILTLKNLYNRTYTNGYLKPKNILINPEKPHSSGSLIGTIVGYNKSRSTIKIKLYSSLRLNDGIYIESKSNNLGFVVNKMSLDGKYVKSANKDSYIEIPVKAGINEGSVYKTSDSLLMKNLNESYQKHKYAIKEPIDLSINAKVNEPLTIEVADLKGTRVIHNSEYIVESAKKSPTTNKQITNILSSIGNTFFEVRKINIDSDFNVFIPIKKLKEIRNLGLKSLIEKKISIHRRESNDIIAEYYSKVRAIENKSVTSQVYIHINISVVLSDLEALKVAVDNNADKVYFDINKCDKNTESILKRVMEICHNSGIKVYIQTPVISKNHELESIHKILELSKKIGFDGVVASNISSFMISKKLKFR</sequence>
<dbReference type="PANTHER" id="PTHR30217">
    <property type="entry name" value="PEPTIDASE U32 FAMILY"/>
    <property type="match status" value="1"/>
</dbReference>
<evidence type="ECO:0000313" key="2">
    <source>
        <dbReference type="EMBL" id="RQD89110.1"/>
    </source>
</evidence>
<evidence type="ECO:0000259" key="1">
    <source>
        <dbReference type="Pfam" id="PF12392"/>
    </source>
</evidence>
<dbReference type="PANTHER" id="PTHR30217:SF10">
    <property type="entry name" value="23S RRNA 5-HYDROXYCYTIDINE C2501 SYNTHASE"/>
    <property type="match status" value="1"/>
</dbReference>
<protein>
    <recommendedName>
        <fullName evidence="1">Peptidase U32 collagenase domain-containing protein</fullName>
    </recommendedName>
</protein>
<feature type="non-terminal residue" evidence="2">
    <location>
        <position position="1"/>
    </location>
</feature>
<evidence type="ECO:0000313" key="3">
    <source>
        <dbReference type="Proteomes" id="UP000284763"/>
    </source>
</evidence>
<accession>A0A3R7X7I4</accession>
<proteinExistence type="predicted"/>
<dbReference type="Proteomes" id="UP000284763">
    <property type="component" value="Unassembled WGS sequence"/>
</dbReference>
<dbReference type="InterPro" id="IPR020988">
    <property type="entry name" value="Pept_U32_collagenase"/>
</dbReference>
<gene>
    <name evidence="2" type="ORF">D5R95_02490</name>
</gene>
<feature type="domain" description="Peptidase U32 collagenase" evidence="1">
    <location>
        <begin position="178"/>
        <end position="297"/>
    </location>
</feature>